<dbReference type="STRING" id="885272.JonanDRAFT_1158"/>
<dbReference type="PANTHER" id="PTHR43201">
    <property type="entry name" value="ACYL-COA SYNTHETASE"/>
    <property type="match status" value="1"/>
</dbReference>
<dbReference type="InterPro" id="IPR025110">
    <property type="entry name" value="AMP-bd_C"/>
</dbReference>
<organism evidence="5 6">
    <name type="scientific">Jonquetella anthropi DSM 22815</name>
    <dbReference type="NCBI Taxonomy" id="885272"/>
    <lineage>
        <taxon>Bacteria</taxon>
        <taxon>Thermotogati</taxon>
        <taxon>Synergistota</taxon>
        <taxon>Synergistia</taxon>
        <taxon>Synergistales</taxon>
        <taxon>Dethiosulfovibrionaceae</taxon>
        <taxon>Jonquetella</taxon>
    </lineage>
</organism>
<dbReference type="RefSeq" id="WP_008523132.1">
    <property type="nucleotide sequence ID" value="NZ_CM001376.1"/>
</dbReference>
<dbReference type="OrthoDB" id="9778383at2"/>
<dbReference type="GO" id="GO:0006631">
    <property type="term" value="P:fatty acid metabolic process"/>
    <property type="evidence" value="ECO:0007669"/>
    <property type="project" value="TreeGrafter"/>
</dbReference>
<evidence type="ECO:0000259" key="3">
    <source>
        <dbReference type="Pfam" id="PF00501"/>
    </source>
</evidence>
<evidence type="ECO:0000313" key="6">
    <source>
        <dbReference type="Proteomes" id="UP000003806"/>
    </source>
</evidence>
<accession>H0ULG5</accession>
<evidence type="ECO:0000259" key="4">
    <source>
        <dbReference type="Pfam" id="PF13193"/>
    </source>
</evidence>
<dbReference type="InterPro" id="IPR000873">
    <property type="entry name" value="AMP-dep_synth/lig_dom"/>
</dbReference>
<dbReference type="Gene3D" id="3.30.300.30">
    <property type="match status" value="1"/>
</dbReference>
<dbReference type="AlphaFoldDB" id="H0ULG5"/>
<feature type="domain" description="AMP-binding enzyme C-terminal" evidence="4">
    <location>
        <begin position="404"/>
        <end position="479"/>
    </location>
</feature>
<feature type="domain" description="AMP-dependent synthetase/ligase" evidence="3">
    <location>
        <begin position="13"/>
        <end position="353"/>
    </location>
</feature>
<dbReference type="FunFam" id="3.30.300.30:FF:000008">
    <property type="entry name" value="2,3-dihydroxybenzoate-AMP ligase"/>
    <property type="match status" value="1"/>
</dbReference>
<evidence type="ECO:0000256" key="1">
    <source>
        <dbReference type="ARBA" id="ARBA00006432"/>
    </source>
</evidence>
<protein>
    <submittedName>
        <fullName evidence="5">Acyl-CoA synthetase (AMP-forming)/AMP-acid ligase II</fullName>
    </submittedName>
</protein>
<dbReference type="eggNOG" id="COG0318">
    <property type="taxonomic scope" value="Bacteria"/>
</dbReference>
<dbReference type="Proteomes" id="UP000003806">
    <property type="component" value="Chromosome"/>
</dbReference>
<dbReference type="InterPro" id="IPR045851">
    <property type="entry name" value="AMP-bd_C_sf"/>
</dbReference>
<evidence type="ECO:0000313" key="5">
    <source>
        <dbReference type="EMBL" id="EHM13524.1"/>
    </source>
</evidence>
<dbReference type="PANTHER" id="PTHR43201:SF8">
    <property type="entry name" value="ACYL-COA SYNTHETASE FAMILY MEMBER 3"/>
    <property type="match status" value="1"/>
</dbReference>
<comment type="similarity">
    <text evidence="1">Belongs to the ATP-dependent AMP-binding enzyme family.</text>
</comment>
<keyword evidence="6" id="KW-1185">Reference proteome</keyword>
<dbReference type="InterPro" id="IPR042099">
    <property type="entry name" value="ANL_N_sf"/>
</dbReference>
<keyword evidence="2 5" id="KW-0436">Ligase</keyword>
<dbReference type="HOGENOM" id="CLU_000022_59_0_0"/>
<dbReference type="Pfam" id="PF00501">
    <property type="entry name" value="AMP-binding"/>
    <property type="match status" value="1"/>
</dbReference>
<proteinExistence type="inferred from homology"/>
<dbReference type="Gene3D" id="3.40.50.12780">
    <property type="entry name" value="N-terminal domain of ligase-like"/>
    <property type="match status" value="1"/>
</dbReference>
<reference evidence="5 6" key="1">
    <citation type="submission" date="2011-11" db="EMBL/GenBank/DDBJ databases">
        <title>The Noncontiguous Finished genome of Jonquetella anthropi DSM 22815.</title>
        <authorList>
            <consortium name="US DOE Joint Genome Institute (JGI-PGF)"/>
            <person name="Lucas S."/>
            <person name="Copeland A."/>
            <person name="Lapidus A."/>
            <person name="Glavina del Rio T."/>
            <person name="Dalin E."/>
            <person name="Tice H."/>
            <person name="Bruce D."/>
            <person name="Goodwin L."/>
            <person name="Pitluck S."/>
            <person name="Peters L."/>
            <person name="Mikhailova N."/>
            <person name="Held B."/>
            <person name="Kyrpides N."/>
            <person name="Mavromatis K."/>
            <person name="Ivanova N."/>
            <person name="Markowitz V."/>
            <person name="Cheng J.-F."/>
            <person name="Hugenholtz P."/>
            <person name="Woyke T."/>
            <person name="Wu D."/>
            <person name="Gronow S."/>
            <person name="Wellnitz S."/>
            <person name="Brambilla E."/>
            <person name="Klenk H.-P."/>
            <person name="Eisen J.A."/>
        </authorList>
    </citation>
    <scope>NUCLEOTIDE SEQUENCE [LARGE SCALE GENOMIC DNA]</scope>
    <source>
        <strain evidence="5 6">DSM 22815</strain>
    </source>
</reference>
<dbReference type="SUPFAM" id="SSF56801">
    <property type="entry name" value="Acetyl-CoA synthetase-like"/>
    <property type="match status" value="1"/>
</dbReference>
<dbReference type="GO" id="GO:0031956">
    <property type="term" value="F:medium-chain fatty acid-CoA ligase activity"/>
    <property type="evidence" value="ECO:0007669"/>
    <property type="project" value="TreeGrafter"/>
</dbReference>
<dbReference type="Pfam" id="PF13193">
    <property type="entry name" value="AMP-binding_C"/>
    <property type="match status" value="1"/>
</dbReference>
<gene>
    <name evidence="5" type="ORF">JonanDRAFT_1158</name>
</gene>
<evidence type="ECO:0000256" key="2">
    <source>
        <dbReference type="ARBA" id="ARBA00022598"/>
    </source>
</evidence>
<name>H0ULG5_9BACT</name>
<dbReference type="EMBL" id="CM001376">
    <property type="protein sequence ID" value="EHM13524.1"/>
    <property type="molecule type" value="Genomic_DNA"/>
</dbReference>
<sequence length="489" mass="54139">MERLEDILLPRLQARRDEPAFWFAGHWITGGTVWEWYEENVRVLQSAGFSEGQRLVTLLPNTPALFALALAVWKLKGTLVPLNQRSGSSILAPTVQFIDPFAVVIASGDEKAALGVEGRPIVALDLQGSLSPFTGRAGEPGKSSWAVFFTTSGTTGMPKSVPLTHENLISNVRSCTQQVPFYQKDTYLWALPNFHSFGMTLSMLLPNFMGAKTAVVQNFMPPLETLRAIEAARCSVLFLVPAMMEFFKRSAAHNDVKPKDVRLVITGGDRLNLMLDQASQSVFGVPVLEGYGTTECSPVVAVNPSYDRRKLGTIGPILPGFDWEVRDEERKPQPAGVPGRLWVRGPSVFEGYYKSPEITAERLLPDGWYDTGDVVKYDEDGFITVLDRALDIIIVGGYNVYPQEVERVLAEHPAVASCAVVSMKHLVNGEIPRAFVVLKEGTSLTERELISFCKGRLANYKIPRKVDFVESLPLSPAGKVLRRKLREME</sequence>